<dbReference type="Proteomes" id="UP000314011">
    <property type="component" value="Unassembled WGS sequence"/>
</dbReference>
<organism evidence="2 3">
    <name type="scientific">Pelagovum pacificum</name>
    <dbReference type="NCBI Taxonomy" id="2588711"/>
    <lineage>
        <taxon>Bacteria</taxon>
        <taxon>Pseudomonadati</taxon>
        <taxon>Pseudomonadota</taxon>
        <taxon>Alphaproteobacteria</taxon>
        <taxon>Rhodobacterales</taxon>
        <taxon>Paracoccaceae</taxon>
        <taxon>Pelagovum</taxon>
    </lineage>
</organism>
<evidence type="ECO:0008006" key="4">
    <source>
        <dbReference type="Google" id="ProtNLM"/>
    </source>
</evidence>
<dbReference type="EMBL" id="VFFF01000001">
    <property type="protein sequence ID" value="TNY32144.1"/>
    <property type="molecule type" value="Genomic_DNA"/>
</dbReference>
<proteinExistence type="predicted"/>
<keyword evidence="1" id="KW-0732">Signal</keyword>
<evidence type="ECO:0000313" key="3">
    <source>
        <dbReference type="Proteomes" id="UP000314011"/>
    </source>
</evidence>
<evidence type="ECO:0000256" key="1">
    <source>
        <dbReference type="SAM" id="SignalP"/>
    </source>
</evidence>
<dbReference type="OrthoDB" id="9809458at2"/>
<comment type="caution">
    <text evidence="2">The sequence shown here is derived from an EMBL/GenBank/DDBJ whole genome shotgun (WGS) entry which is preliminary data.</text>
</comment>
<evidence type="ECO:0000313" key="2">
    <source>
        <dbReference type="EMBL" id="TNY32144.1"/>
    </source>
</evidence>
<gene>
    <name evidence="2" type="ORF">FHY64_02260</name>
</gene>
<accession>A0A5C5GDA9</accession>
<dbReference type="RefSeq" id="WP_140192823.1">
    <property type="nucleotide sequence ID" value="NZ_CP065915.1"/>
</dbReference>
<protein>
    <recommendedName>
        <fullName evidence="4">DUF1795 domain-containing protein</fullName>
    </recommendedName>
</protein>
<dbReference type="AlphaFoldDB" id="A0A5C5GDA9"/>
<feature type="chain" id="PRO_5022737245" description="DUF1795 domain-containing protein" evidence="1">
    <location>
        <begin position="20"/>
        <end position="164"/>
    </location>
</feature>
<reference evidence="2 3" key="1">
    <citation type="submission" date="2019-06" db="EMBL/GenBank/DDBJ databases">
        <title>Genome of new Rhodobacteraceae sp. SM1903.</title>
        <authorList>
            <person name="Ren X."/>
        </authorList>
    </citation>
    <scope>NUCLEOTIDE SEQUENCE [LARGE SCALE GENOMIC DNA]</scope>
    <source>
        <strain evidence="2 3">SM1903</strain>
    </source>
</reference>
<feature type="signal peptide" evidence="1">
    <location>
        <begin position="1"/>
        <end position="19"/>
    </location>
</feature>
<sequence length="164" mass="17527">MTRLLALVLSLGLAGAAQAQTCSPISQTVEFCPDVAPWAGVAPRPNPEYGGWTWANDEIEMQLLPLDYVEGEPSAERRIELLEQFAVTTNGEMVEFAPGLGDAVPATTGVFFYPESGENVLALVTVYFIGGGTWALVTSEYAATLTDMQADAHFSALDALKEVP</sequence>
<name>A0A5C5GDA9_9RHOB</name>
<keyword evidence="3" id="KW-1185">Reference proteome</keyword>